<keyword evidence="6" id="KW-1185">Reference proteome</keyword>
<dbReference type="InterPro" id="IPR026287">
    <property type="entry name" value="SoFic-like"/>
</dbReference>
<dbReference type="InterPro" id="IPR025758">
    <property type="entry name" value="Fic/DOC_N"/>
</dbReference>
<feature type="binding site" evidence="1">
    <location>
        <begin position="205"/>
        <end position="211"/>
    </location>
    <ligand>
        <name>ATP</name>
        <dbReference type="ChEBI" id="CHEBI:30616"/>
    </ligand>
</feature>
<evidence type="ECO:0000256" key="1">
    <source>
        <dbReference type="PIRSR" id="PIRSR038925-1"/>
    </source>
</evidence>
<dbReference type="PANTHER" id="PTHR13504:SF38">
    <property type="entry name" value="FIDO DOMAIN-CONTAINING PROTEIN"/>
    <property type="match status" value="1"/>
</dbReference>
<dbReference type="InterPro" id="IPR003812">
    <property type="entry name" value="Fido"/>
</dbReference>
<name>Q3A2P5_SYNC1</name>
<organism evidence="5 6">
    <name type="scientific">Syntrophotalea carbinolica (strain DSM 2380 / NBRC 103641 / GraBd1)</name>
    <name type="common">Pelobacter carbinolicus</name>
    <dbReference type="NCBI Taxonomy" id="338963"/>
    <lineage>
        <taxon>Bacteria</taxon>
        <taxon>Pseudomonadati</taxon>
        <taxon>Thermodesulfobacteriota</taxon>
        <taxon>Desulfuromonadia</taxon>
        <taxon>Desulfuromonadales</taxon>
        <taxon>Syntrophotaleaceae</taxon>
        <taxon>Syntrophotalea</taxon>
    </lineage>
</organism>
<keyword evidence="1" id="KW-0547">Nucleotide-binding</keyword>
<feature type="domain" description="Fido" evidence="4">
    <location>
        <begin position="114"/>
        <end position="264"/>
    </location>
</feature>
<accession>Q3A2P5</accession>
<dbReference type="OrthoDB" id="9813719at2"/>
<evidence type="ECO:0000313" key="6">
    <source>
        <dbReference type="Proteomes" id="UP000002534"/>
    </source>
</evidence>
<dbReference type="Proteomes" id="UP000002534">
    <property type="component" value="Chromosome"/>
</dbReference>
<dbReference type="AlphaFoldDB" id="Q3A2P5"/>
<evidence type="ECO:0000313" key="5">
    <source>
        <dbReference type="EMBL" id="ABA89362.1"/>
    </source>
</evidence>
<reference evidence="6" key="1">
    <citation type="submission" date="2005-10" db="EMBL/GenBank/DDBJ databases">
        <title>Complete sequence of Pelobacter carbinolicus DSM 2380.</title>
        <authorList>
            <person name="Copeland A."/>
            <person name="Lucas S."/>
            <person name="Lapidus A."/>
            <person name="Barry K."/>
            <person name="Detter J.C."/>
            <person name="Glavina T."/>
            <person name="Hammon N."/>
            <person name="Israni S."/>
            <person name="Pitluck S."/>
            <person name="Chertkov O."/>
            <person name="Schmutz J."/>
            <person name="Larimer F."/>
            <person name="Land M."/>
            <person name="Kyrpides N."/>
            <person name="Ivanova N."/>
            <person name="Richardson P."/>
        </authorList>
    </citation>
    <scope>NUCLEOTIDE SEQUENCE [LARGE SCALE GENOMIC DNA]</scope>
    <source>
        <strain evidence="6">DSM 2380 / NBRC 103641 / GraBd1</strain>
    </source>
</reference>
<feature type="binding site" evidence="1">
    <location>
        <position position="200"/>
    </location>
    <ligand>
        <name>ATP</name>
        <dbReference type="ChEBI" id="CHEBI:30616"/>
    </ligand>
</feature>
<dbReference type="PROSITE" id="PS51459">
    <property type="entry name" value="FIDO"/>
    <property type="match status" value="1"/>
</dbReference>
<sequence>MAVQYHYGEFPPEELDWKRLIPVIGPASMAVARYDGTLSAVPNASLLLSPLITQEAVLSSRIEGTQTTMGEVLEYEAEGESRAIEPGKKADIQEVLNYRRALNASVKMMEDLPLCQRIIREAHRVLLDGVRGQGKDPGEYRKNQNWIGPHGCTLEEARFVPISPDRLPDGMSAWERHIHAEAQDHLVRLAILHAEFEALHPFHDGNGRLGRMMVPLYMFEKGLISGPMFYISAYFEAHRDEYYDRLLAVSRDGAWTDWCLFFLEAVRQQSEENRHKARAILGLYEGMKPRFTEITRSQHAINALDRIFSQPIFSSGTFIEASGIPVATARRILRELREHGVLDVLLESSGRRSAVYVFPELLRITEGR</sequence>
<gene>
    <name evidence="5" type="ordered locus">Pcar_2123</name>
</gene>
<keyword evidence="1" id="KW-0067">ATP-binding</keyword>
<feature type="binding site" evidence="1">
    <location>
        <position position="242"/>
    </location>
    <ligand>
        <name>ATP</name>
        <dbReference type="ChEBI" id="CHEBI:30616"/>
    </ligand>
</feature>
<evidence type="ECO:0000256" key="2">
    <source>
        <dbReference type="PIRSR" id="PIRSR640198-1"/>
    </source>
</evidence>
<dbReference type="Gene3D" id="1.10.3290.10">
    <property type="entry name" value="Fido-like domain"/>
    <property type="match status" value="1"/>
</dbReference>
<proteinExistence type="predicted"/>
<dbReference type="Pfam" id="PF13784">
    <property type="entry name" value="Fic_N"/>
    <property type="match status" value="1"/>
</dbReference>
<dbReference type="PANTHER" id="PTHR13504">
    <property type="entry name" value="FIDO DOMAIN-CONTAINING PROTEIN DDB_G0283145"/>
    <property type="match status" value="1"/>
</dbReference>
<reference evidence="5 6" key="2">
    <citation type="journal article" date="2012" name="BMC Genomics">
        <title>The genome of Pelobacter carbinolicus reveals surprising metabolic capabilities and physiological features.</title>
        <authorList>
            <person name="Aklujkar M."/>
            <person name="Haveman S.A."/>
            <person name="Didonato R.Jr."/>
            <person name="Chertkov O."/>
            <person name="Han C.S."/>
            <person name="Land M.L."/>
            <person name="Brown P."/>
            <person name="Lovley D.R."/>
        </authorList>
    </citation>
    <scope>NUCLEOTIDE SEQUENCE [LARGE SCALE GENOMIC DNA]</scope>
    <source>
        <strain evidence="6">DSM 2380 / NBRC 103641 / GraBd1</strain>
    </source>
</reference>
<protein>
    <submittedName>
        <fullName evidence="5">Fic family protein</fullName>
    </submittedName>
</protein>
<evidence type="ECO:0000259" key="4">
    <source>
        <dbReference type="PROSITE" id="PS51459"/>
    </source>
</evidence>
<dbReference type="KEGG" id="pca:Pcar_2123"/>
<dbReference type="Pfam" id="PF02661">
    <property type="entry name" value="Fic"/>
    <property type="match status" value="1"/>
</dbReference>
<dbReference type="InterPro" id="IPR036597">
    <property type="entry name" value="Fido-like_dom_sf"/>
</dbReference>
<dbReference type="HOGENOM" id="CLU_047250_1_1_7"/>
<dbReference type="EMBL" id="CP000142">
    <property type="protein sequence ID" value="ABA89362.1"/>
    <property type="molecule type" value="Genomic_DNA"/>
</dbReference>
<feature type="binding site" evidence="3">
    <location>
        <begin position="204"/>
        <end position="211"/>
    </location>
    <ligand>
        <name>ATP</name>
        <dbReference type="ChEBI" id="CHEBI:30616"/>
    </ligand>
</feature>
<dbReference type="GO" id="GO:0005524">
    <property type="term" value="F:ATP binding"/>
    <property type="evidence" value="ECO:0007669"/>
    <property type="project" value="UniProtKB-KW"/>
</dbReference>
<evidence type="ECO:0000256" key="3">
    <source>
        <dbReference type="PIRSR" id="PIRSR640198-2"/>
    </source>
</evidence>
<feature type="active site" evidence="2">
    <location>
        <position position="200"/>
    </location>
</feature>
<dbReference type="PIRSF" id="PIRSF038925">
    <property type="entry name" value="AMP-prot_trans"/>
    <property type="match status" value="1"/>
</dbReference>
<feature type="binding site" evidence="1">
    <location>
        <position position="63"/>
    </location>
    <ligand>
        <name>ATP</name>
        <dbReference type="ChEBI" id="CHEBI:30616"/>
    </ligand>
</feature>
<dbReference type="eggNOG" id="COG3177">
    <property type="taxonomic scope" value="Bacteria"/>
</dbReference>
<dbReference type="RefSeq" id="WP_011341875.1">
    <property type="nucleotide sequence ID" value="NC_007498.2"/>
</dbReference>
<dbReference type="InterPro" id="IPR040198">
    <property type="entry name" value="Fido_containing"/>
</dbReference>
<feature type="binding site" evidence="3">
    <location>
        <begin position="242"/>
        <end position="243"/>
    </location>
    <ligand>
        <name>ATP</name>
        <dbReference type="ChEBI" id="CHEBI:30616"/>
    </ligand>
</feature>
<dbReference type="SUPFAM" id="SSF140931">
    <property type="entry name" value="Fic-like"/>
    <property type="match status" value="1"/>
</dbReference>